<evidence type="ECO:0000313" key="1">
    <source>
        <dbReference type="EMBL" id="SDX03249.1"/>
    </source>
</evidence>
<dbReference type="OrthoDB" id="1442157at2"/>
<proteinExistence type="predicted"/>
<dbReference type="Proteomes" id="UP000183400">
    <property type="component" value="Unassembled WGS sequence"/>
</dbReference>
<evidence type="ECO:0008006" key="3">
    <source>
        <dbReference type="Google" id="ProtNLM"/>
    </source>
</evidence>
<organism evidence="1 2">
    <name type="scientific">Ruegeria halocynthiae</name>
    <dbReference type="NCBI Taxonomy" id="985054"/>
    <lineage>
        <taxon>Bacteria</taxon>
        <taxon>Pseudomonadati</taxon>
        <taxon>Pseudomonadota</taxon>
        <taxon>Alphaproteobacteria</taxon>
        <taxon>Rhodobacterales</taxon>
        <taxon>Roseobacteraceae</taxon>
        <taxon>Ruegeria</taxon>
    </lineage>
</organism>
<reference evidence="2" key="1">
    <citation type="submission" date="2016-10" db="EMBL/GenBank/DDBJ databases">
        <authorList>
            <person name="Varghese N."/>
            <person name="Submissions S."/>
        </authorList>
    </citation>
    <scope>NUCLEOTIDE SEQUENCE [LARGE SCALE GENOMIC DNA]</scope>
    <source>
        <strain evidence="2">DSM 27839</strain>
    </source>
</reference>
<dbReference type="EMBL" id="FNNP01000002">
    <property type="protein sequence ID" value="SDX03249.1"/>
    <property type="molecule type" value="Genomic_DNA"/>
</dbReference>
<evidence type="ECO:0000313" key="2">
    <source>
        <dbReference type="Proteomes" id="UP000183400"/>
    </source>
</evidence>
<dbReference type="RefSeq" id="WP_074736815.1">
    <property type="nucleotide sequence ID" value="NZ_FNNP01000002.1"/>
</dbReference>
<sequence>MRLEDIAPDVRSRAFEFFYWFSRFEFALKVNMFLKNSSPGSRAEPGWDQFIEAHEADYDLSAAGSHLVDEAPQRQIVGLHELEFVPVGFDDQPSELARVVRLLKTVRNNLFHGGKHGVESWDDPERTLLLMSLCIRILDELAELAGIDADYKRYY</sequence>
<name>A0A1H2YFC7_9RHOB</name>
<gene>
    <name evidence="1" type="ORF">SAMN05444358_102246</name>
</gene>
<dbReference type="AlphaFoldDB" id="A0A1H2YFC7"/>
<protein>
    <recommendedName>
        <fullName evidence="3">Apea-like HEPN domain-containing protein</fullName>
    </recommendedName>
</protein>
<keyword evidence="2" id="KW-1185">Reference proteome</keyword>
<dbReference type="STRING" id="985054.SAMN05444358_102246"/>
<accession>A0A1H2YFC7</accession>